<dbReference type="EMBL" id="JABFYL010000042">
    <property type="protein sequence ID" value="NVN52208.1"/>
    <property type="molecule type" value="Genomic_DNA"/>
</dbReference>
<evidence type="ECO:0000256" key="4">
    <source>
        <dbReference type="ARBA" id="ARBA00023136"/>
    </source>
</evidence>
<evidence type="ECO:0000256" key="5">
    <source>
        <dbReference type="SAM" id="Phobius"/>
    </source>
</evidence>
<dbReference type="GO" id="GO:0005576">
    <property type="term" value="C:extracellular region"/>
    <property type="evidence" value="ECO:0007669"/>
    <property type="project" value="TreeGrafter"/>
</dbReference>
<evidence type="ECO:0000256" key="3">
    <source>
        <dbReference type="ARBA" id="ARBA00022989"/>
    </source>
</evidence>
<dbReference type="PANTHER" id="PTHR39344">
    <property type="entry name" value="UPF0182 PROTEIN SLL1060"/>
    <property type="match status" value="1"/>
</dbReference>
<feature type="transmembrane region" description="Helical" evidence="5">
    <location>
        <begin position="46"/>
        <end position="68"/>
    </location>
</feature>
<accession>A0A850PNK3</accession>
<feature type="transmembrane region" description="Helical" evidence="5">
    <location>
        <begin position="154"/>
        <end position="176"/>
    </location>
</feature>
<name>A0A850PNK3_9MYCO</name>
<keyword evidence="4 5" id="KW-0472">Membrane</keyword>
<keyword evidence="7" id="KW-1185">Reference proteome</keyword>
<dbReference type="GO" id="GO:0016020">
    <property type="term" value="C:membrane"/>
    <property type="evidence" value="ECO:0007669"/>
    <property type="project" value="InterPro"/>
</dbReference>
<reference evidence="6 7" key="1">
    <citation type="submission" date="2020-05" db="EMBL/GenBank/DDBJ databases">
        <title>Draft genome sequence of Mycobacterium hippocampi DL, isolated from European seabass, Dicentrarchus labrax, reared in fish farms.</title>
        <authorList>
            <person name="Stathopoulou P."/>
            <person name="Asimakis E."/>
            <person name="Tzokas K."/>
            <person name="Batargias C."/>
            <person name="Tsiamis G."/>
        </authorList>
    </citation>
    <scope>NUCLEOTIDE SEQUENCE [LARGE SCALE GENOMIC DNA]</scope>
    <source>
        <strain evidence="6 7">DL</strain>
    </source>
</reference>
<evidence type="ECO:0000313" key="6">
    <source>
        <dbReference type="EMBL" id="NVN52208.1"/>
    </source>
</evidence>
<keyword evidence="3 5" id="KW-1133">Transmembrane helix</keyword>
<dbReference type="Proteomes" id="UP000570517">
    <property type="component" value="Unassembled WGS sequence"/>
</dbReference>
<dbReference type="AlphaFoldDB" id="A0A850PNK3"/>
<evidence type="ECO:0000256" key="1">
    <source>
        <dbReference type="ARBA" id="ARBA00022475"/>
    </source>
</evidence>
<keyword evidence="2 5" id="KW-0812">Transmembrane</keyword>
<feature type="transmembrane region" description="Helical" evidence="5">
    <location>
        <begin position="97"/>
        <end position="118"/>
    </location>
</feature>
<evidence type="ECO:0000256" key="2">
    <source>
        <dbReference type="ARBA" id="ARBA00022692"/>
    </source>
</evidence>
<comment type="caution">
    <text evidence="6">The sequence shown here is derived from an EMBL/GenBank/DDBJ whole genome shotgun (WGS) entry which is preliminary data.</text>
</comment>
<evidence type="ECO:0000313" key="7">
    <source>
        <dbReference type="Proteomes" id="UP000570517"/>
    </source>
</evidence>
<feature type="transmembrane region" description="Helical" evidence="5">
    <location>
        <begin position="196"/>
        <end position="213"/>
    </location>
</feature>
<organism evidence="6 7">
    <name type="scientific">Mycolicibacterium hippocampi</name>
    <dbReference type="NCBI Taxonomy" id="659824"/>
    <lineage>
        <taxon>Bacteria</taxon>
        <taxon>Bacillati</taxon>
        <taxon>Actinomycetota</taxon>
        <taxon>Actinomycetes</taxon>
        <taxon>Mycobacteriales</taxon>
        <taxon>Mycobacteriaceae</taxon>
        <taxon>Mycolicibacterium</taxon>
    </lineage>
</organism>
<dbReference type="Pfam" id="PF03699">
    <property type="entry name" value="UPF0182"/>
    <property type="match status" value="1"/>
</dbReference>
<dbReference type="PANTHER" id="PTHR39344:SF1">
    <property type="entry name" value="UPF0182 PROTEIN SLL1060"/>
    <property type="match status" value="1"/>
</dbReference>
<dbReference type="InterPro" id="IPR005372">
    <property type="entry name" value="UPF0182"/>
</dbReference>
<protein>
    <submittedName>
        <fullName evidence="6">Putative membrane protein</fullName>
    </submittedName>
</protein>
<gene>
    <name evidence="6" type="ORF">HLY00_3302</name>
</gene>
<keyword evidence="1" id="KW-1003">Cell membrane</keyword>
<proteinExistence type="predicted"/>
<sequence>MLAVVSSGMIALLLVGPPSLDVYVDWLWFGEVGFRSVWLTVLLTKVATFAVVAVLIGGAVQAAMVLAYRARPAFVPERKSADPLVPYRAAVMTRPRLISLAIAGGLAVVCGLVAQLNWATVQLFLHGGAFGIVDSEFGHDISFFVFDLPFYRSVLSWLLVASVLALIASLVTHYLFGGLRLNGGKGVLTGPARVQLAVLAGTFVLLKAVAYWFDRYELLTGGLSR</sequence>